<dbReference type="EMBL" id="SMKU01000635">
    <property type="protein sequence ID" value="TDD59935.1"/>
    <property type="molecule type" value="Genomic_DNA"/>
</dbReference>
<organism evidence="3 4">
    <name type="scientific">Actinomadura rubrisoli</name>
    <dbReference type="NCBI Taxonomy" id="2530368"/>
    <lineage>
        <taxon>Bacteria</taxon>
        <taxon>Bacillati</taxon>
        <taxon>Actinomycetota</taxon>
        <taxon>Actinomycetes</taxon>
        <taxon>Streptosporangiales</taxon>
        <taxon>Thermomonosporaceae</taxon>
        <taxon>Actinomadura</taxon>
    </lineage>
</organism>
<keyword evidence="2" id="KW-0812">Transmembrane</keyword>
<dbReference type="AlphaFoldDB" id="A0A4R4ZMW3"/>
<feature type="transmembrane region" description="Helical" evidence="2">
    <location>
        <begin position="210"/>
        <end position="230"/>
    </location>
</feature>
<keyword evidence="2" id="KW-0472">Membrane</keyword>
<comment type="caution">
    <text evidence="3">The sequence shown here is derived from an EMBL/GenBank/DDBJ whole genome shotgun (WGS) entry which is preliminary data.</text>
</comment>
<protein>
    <submittedName>
        <fullName evidence="3">ABC transporter permease</fullName>
    </submittedName>
</protein>
<dbReference type="Proteomes" id="UP000294513">
    <property type="component" value="Unassembled WGS sequence"/>
</dbReference>
<evidence type="ECO:0000313" key="4">
    <source>
        <dbReference type="Proteomes" id="UP000294513"/>
    </source>
</evidence>
<sequence>MTTPTTRDDQHDHDGRGAAPDGPRHTGGGLTGAVHAEWTKLWSLRSTAWTLAAAGLMMILMCLIVAASIVNDNDTRAPGHPGVVSASGVAAGAVDMVQFVVLALAILVITGEYATGSIRSTLQWVPVRHRMLLSKAAVVAAVVFPTGIALNLIGTAAAYPVLGKWGRQNAGDLTHDALLTAVYLTLISLMIIGCGAMLRSTATTLTTAFLFLMVLPATLTNTGSRFAVHVADALPSSAGRHLIAGEDTPYPAAAALAILAAWVAAGLWGGIITLRRRDA</sequence>
<feature type="transmembrane region" description="Helical" evidence="2">
    <location>
        <begin position="90"/>
        <end position="111"/>
    </location>
</feature>
<dbReference type="OrthoDB" id="3432393at2"/>
<keyword evidence="2" id="KW-1133">Transmembrane helix</keyword>
<evidence type="ECO:0000313" key="3">
    <source>
        <dbReference type="EMBL" id="TDD59935.1"/>
    </source>
</evidence>
<keyword evidence="4" id="KW-1185">Reference proteome</keyword>
<feature type="transmembrane region" description="Helical" evidence="2">
    <location>
        <begin position="250"/>
        <end position="274"/>
    </location>
</feature>
<proteinExistence type="predicted"/>
<reference evidence="3 4" key="1">
    <citation type="submission" date="2019-03" db="EMBL/GenBank/DDBJ databases">
        <title>Draft genome sequences of novel Actinobacteria.</title>
        <authorList>
            <person name="Sahin N."/>
            <person name="Ay H."/>
            <person name="Saygin H."/>
        </authorList>
    </citation>
    <scope>NUCLEOTIDE SEQUENCE [LARGE SCALE GENOMIC DNA]</scope>
    <source>
        <strain evidence="3 4">H3C3</strain>
    </source>
</reference>
<feature type="region of interest" description="Disordered" evidence="1">
    <location>
        <begin position="1"/>
        <end position="30"/>
    </location>
</feature>
<evidence type="ECO:0000256" key="2">
    <source>
        <dbReference type="SAM" id="Phobius"/>
    </source>
</evidence>
<feature type="compositionally biased region" description="Basic and acidic residues" evidence="1">
    <location>
        <begin position="1"/>
        <end position="16"/>
    </location>
</feature>
<dbReference type="RefSeq" id="WP_131903724.1">
    <property type="nucleotide sequence ID" value="NZ_SMKU01000635.1"/>
</dbReference>
<accession>A0A4R4ZMW3</accession>
<evidence type="ECO:0000256" key="1">
    <source>
        <dbReference type="SAM" id="MobiDB-lite"/>
    </source>
</evidence>
<gene>
    <name evidence="3" type="ORF">E1298_46360</name>
</gene>
<feature type="transmembrane region" description="Helical" evidence="2">
    <location>
        <begin position="177"/>
        <end position="198"/>
    </location>
</feature>
<name>A0A4R4ZMW3_9ACTN</name>
<feature type="transmembrane region" description="Helical" evidence="2">
    <location>
        <begin position="132"/>
        <end position="157"/>
    </location>
</feature>
<feature type="transmembrane region" description="Helical" evidence="2">
    <location>
        <begin position="48"/>
        <end position="70"/>
    </location>
</feature>